<dbReference type="PANTHER" id="PTHR13768:SF2">
    <property type="entry name" value="GAMMA-SOLUBLE NSF ATTACHMENT PROTEIN"/>
    <property type="match status" value="1"/>
</dbReference>
<sequence>APFEAGLRLLHCFGRSGFPYSADVDTLNRRDSGLADMAAQKINEGLEHIAKAEKYLSIKKLLLLKMPNNLNKQKKLILKKPYPMKIIKRIFSLFVVCPLIHAYIFILDLKEHKSSFFHAAKAYEQAGMMLKEMQKHHDAVELIQKASMMYLENGTPDTAAIALDRAGKVIENINPDKAIQLYQQTASVFENEERLRQAVEMYGKASRLLVRGRRLDEAAQSIQKEKSIYKDIENYPTCYKKTIAQVLVHLHRNDYVAAEKCVRESYSIPGFTESEDYAALEQLLEGYDQQDQDQVSDVCNSPLFKYMDNDYAKLGLSLGVPGGGMKKKSPVAPQSKGSGSAVSASHGNEEDDEYAGGLC</sequence>
<organism evidence="11 12">
    <name type="scientific">Ophiophagus hannah</name>
    <name type="common">King cobra</name>
    <name type="synonym">Naja hannah</name>
    <dbReference type="NCBI Taxonomy" id="8665"/>
    <lineage>
        <taxon>Eukaryota</taxon>
        <taxon>Metazoa</taxon>
        <taxon>Chordata</taxon>
        <taxon>Craniata</taxon>
        <taxon>Vertebrata</taxon>
        <taxon>Euteleostomi</taxon>
        <taxon>Lepidosauria</taxon>
        <taxon>Squamata</taxon>
        <taxon>Bifurcata</taxon>
        <taxon>Unidentata</taxon>
        <taxon>Episquamata</taxon>
        <taxon>Toxicofera</taxon>
        <taxon>Serpentes</taxon>
        <taxon>Colubroidea</taxon>
        <taxon>Elapidae</taxon>
        <taxon>Elapinae</taxon>
        <taxon>Ophiophagus</taxon>
    </lineage>
</organism>
<dbReference type="OrthoDB" id="26569at2759"/>
<feature type="compositionally biased region" description="Acidic residues" evidence="9">
    <location>
        <begin position="349"/>
        <end position="359"/>
    </location>
</feature>
<keyword evidence="6 10" id="KW-0472">Membrane</keyword>
<keyword evidence="10" id="KW-1133">Transmembrane helix</keyword>
<keyword evidence="10" id="KW-0812">Transmembrane</keyword>
<dbReference type="InterPro" id="IPR000744">
    <property type="entry name" value="NSF_attach"/>
</dbReference>
<dbReference type="GO" id="GO:0031201">
    <property type="term" value="C:SNARE complex"/>
    <property type="evidence" value="ECO:0007669"/>
    <property type="project" value="TreeGrafter"/>
</dbReference>
<feature type="transmembrane region" description="Helical" evidence="10">
    <location>
        <begin position="86"/>
        <end position="106"/>
    </location>
</feature>
<dbReference type="GO" id="GO:0006886">
    <property type="term" value="P:intracellular protein transport"/>
    <property type="evidence" value="ECO:0007669"/>
    <property type="project" value="InterPro"/>
</dbReference>
<dbReference type="GO" id="GO:0005483">
    <property type="term" value="F:soluble NSF attachment protein activity"/>
    <property type="evidence" value="ECO:0007669"/>
    <property type="project" value="TreeGrafter"/>
</dbReference>
<protein>
    <recommendedName>
        <fullName evidence="7">Gamma-soluble NSF attachment protein</fullName>
    </recommendedName>
    <alternativeName>
        <fullName evidence="8">N-ethylmaleimide-sensitive factor attachment protein gamma</fullName>
    </alternativeName>
</protein>
<accession>V8NEW4</accession>
<comment type="subcellular location">
    <subcellularLocation>
        <location evidence="1">Membrane</location>
        <topology evidence="1">Peripheral membrane protein</topology>
    </subcellularLocation>
</comment>
<evidence type="ECO:0000256" key="6">
    <source>
        <dbReference type="ARBA" id="ARBA00023136"/>
    </source>
</evidence>
<keyword evidence="12" id="KW-1185">Reference proteome</keyword>
<dbReference type="Gene3D" id="1.25.40.10">
    <property type="entry name" value="Tetratricopeptide repeat domain"/>
    <property type="match status" value="1"/>
</dbReference>
<feature type="compositionally biased region" description="Polar residues" evidence="9">
    <location>
        <begin position="335"/>
        <end position="346"/>
    </location>
</feature>
<evidence type="ECO:0000313" key="12">
    <source>
        <dbReference type="Proteomes" id="UP000018936"/>
    </source>
</evidence>
<evidence type="ECO:0000256" key="2">
    <source>
        <dbReference type="ARBA" id="ARBA00010050"/>
    </source>
</evidence>
<dbReference type="SUPFAM" id="SSF48452">
    <property type="entry name" value="TPR-like"/>
    <property type="match status" value="1"/>
</dbReference>
<dbReference type="EMBL" id="AZIM01004630">
    <property type="protein sequence ID" value="ETE60486.1"/>
    <property type="molecule type" value="Genomic_DNA"/>
</dbReference>
<evidence type="ECO:0000256" key="8">
    <source>
        <dbReference type="ARBA" id="ARBA00042485"/>
    </source>
</evidence>
<evidence type="ECO:0000256" key="7">
    <source>
        <dbReference type="ARBA" id="ARBA00040047"/>
    </source>
</evidence>
<dbReference type="Proteomes" id="UP000018936">
    <property type="component" value="Unassembled WGS sequence"/>
</dbReference>
<comment type="caution">
    <text evidence="11">The sequence shown here is derived from an EMBL/GenBank/DDBJ whole genome shotgun (WGS) entry which is preliminary data.</text>
</comment>
<evidence type="ECO:0000256" key="1">
    <source>
        <dbReference type="ARBA" id="ARBA00004170"/>
    </source>
</evidence>
<evidence type="ECO:0000256" key="4">
    <source>
        <dbReference type="ARBA" id="ARBA00022892"/>
    </source>
</evidence>
<feature type="region of interest" description="Disordered" evidence="9">
    <location>
        <begin position="325"/>
        <end position="359"/>
    </location>
</feature>
<gene>
    <name evidence="11" type="primary">NAPG</name>
    <name evidence="11" type="ORF">L345_13769</name>
</gene>
<dbReference type="GO" id="GO:0005774">
    <property type="term" value="C:vacuolar membrane"/>
    <property type="evidence" value="ECO:0007669"/>
    <property type="project" value="TreeGrafter"/>
</dbReference>
<evidence type="ECO:0000256" key="5">
    <source>
        <dbReference type="ARBA" id="ARBA00022927"/>
    </source>
</evidence>
<evidence type="ECO:0000256" key="3">
    <source>
        <dbReference type="ARBA" id="ARBA00022448"/>
    </source>
</evidence>
<evidence type="ECO:0000256" key="9">
    <source>
        <dbReference type="SAM" id="MobiDB-lite"/>
    </source>
</evidence>
<keyword evidence="5" id="KW-0653">Protein transport</keyword>
<dbReference type="Pfam" id="PF14938">
    <property type="entry name" value="SNAP"/>
    <property type="match status" value="1"/>
</dbReference>
<reference evidence="11 12" key="1">
    <citation type="journal article" date="2013" name="Proc. Natl. Acad. Sci. U.S.A.">
        <title>The king cobra genome reveals dynamic gene evolution and adaptation in the snake venom system.</title>
        <authorList>
            <person name="Vonk F.J."/>
            <person name="Casewell N.R."/>
            <person name="Henkel C.V."/>
            <person name="Heimberg A.M."/>
            <person name="Jansen H.J."/>
            <person name="McCleary R.J."/>
            <person name="Kerkkamp H.M."/>
            <person name="Vos R.A."/>
            <person name="Guerreiro I."/>
            <person name="Calvete J.J."/>
            <person name="Wuster W."/>
            <person name="Woods A.E."/>
            <person name="Logan J.M."/>
            <person name="Harrison R.A."/>
            <person name="Castoe T.A."/>
            <person name="de Koning A.P."/>
            <person name="Pollock D.D."/>
            <person name="Yandell M."/>
            <person name="Calderon D."/>
            <person name="Renjifo C."/>
            <person name="Currier R.B."/>
            <person name="Salgado D."/>
            <person name="Pla D."/>
            <person name="Sanz L."/>
            <person name="Hyder A.S."/>
            <person name="Ribeiro J.M."/>
            <person name="Arntzen J.W."/>
            <person name="van den Thillart G.E."/>
            <person name="Boetzer M."/>
            <person name="Pirovano W."/>
            <person name="Dirks R.P."/>
            <person name="Spaink H.P."/>
            <person name="Duboule D."/>
            <person name="McGlinn E."/>
            <person name="Kini R.M."/>
            <person name="Richardson M.K."/>
        </authorList>
    </citation>
    <scope>NUCLEOTIDE SEQUENCE</scope>
    <source>
        <tissue evidence="11">Blood</tissue>
    </source>
</reference>
<name>V8NEW4_OPHHA</name>
<dbReference type="GO" id="GO:0019905">
    <property type="term" value="F:syntaxin binding"/>
    <property type="evidence" value="ECO:0007669"/>
    <property type="project" value="TreeGrafter"/>
</dbReference>
<comment type="similarity">
    <text evidence="2">Belongs to the SNAP family.</text>
</comment>
<evidence type="ECO:0000256" key="10">
    <source>
        <dbReference type="SAM" id="Phobius"/>
    </source>
</evidence>
<proteinExistence type="inferred from homology"/>
<evidence type="ECO:0000313" key="11">
    <source>
        <dbReference type="EMBL" id="ETE60486.1"/>
    </source>
</evidence>
<dbReference type="AlphaFoldDB" id="V8NEW4"/>
<dbReference type="InterPro" id="IPR011990">
    <property type="entry name" value="TPR-like_helical_dom_sf"/>
</dbReference>
<dbReference type="GO" id="GO:0016192">
    <property type="term" value="P:vesicle-mediated transport"/>
    <property type="evidence" value="ECO:0007669"/>
    <property type="project" value="UniProtKB-KW"/>
</dbReference>
<dbReference type="PANTHER" id="PTHR13768">
    <property type="entry name" value="SOLUBLE NSF ATTACHMENT PROTEIN SNAP"/>
    <property type="match status" value="1"/>
</dbReference>
<keyword evidence="4" id="KW-0931">ER-Golgi transport</keyword>
<feature type="non-terminal residue" evidence="11">
    <location>
        <position position="1"/>
    </location>
</feature>
<keyword evidence="3" id="KW-0813">Transport</keyword>